<evidence type="ECO:0000313" key="3">
    <source>
        <dbReference type="EMBL" id="CAI9597261.1"/>
    </source>
</evidence>
<organism evidence="3 4">
    <name type="scientific">Staurois parvus</name>
    <dbReference type="NCBI Taxonomy" id="386267"/>
    <lineage>
        <taxon>Eukaryota</taxon>
        <taxon>Metazoa</taxon>
        <taxon>Chordata</taxon>
        <taxon>Craniata</taxon>
        <taxon>Vertebrata</taxon>
        <taxon>Euteleostomi</taxon>
        <taxon>Amphibia</taxon>
        <taxon>Batrachia</taxon>
        <taxon>Anura</taxon>
        <taxon>Neobatrachia</taxon>
        <taxon>Ranoidea</taxon>
        <taxon>Ranidae</taxon>
        <taxon>Staurois</taxon>
    </lineage>
</organism>
<comment type="caution">
    <text evidence="3">The sequence shown here is derived from an EMBL/GenBank/DDBJ whole genome shotgun (WGS) entry which is preliminary data.</text>
</comment>
<keyword evidence="4" id="KW-1185">Reference proteome</keyword>
<dbReference type="PANTHER" id="PTHR46501">
    <property type="entry name" value="MYOMEGALIN"/>
    <property type="match status" value="1"/>
</dbReference>
<dbReference type="Proteomes" id="UP001162483">
    <property type="component" value="Unassembled WGS sequence"/>
</dbReference>
<feature type="coiled-coil region" evidence="1">
    <location>
        <begin position="275"/>
        <end position="320"/>
    </location>
</feature>
<feature type="region of interest" description="Disordered" evidence="2">
    <location>
        <begin position="100"/>
        <end position="124"/>
    </location>
</feature>
<reference evidence="3" key="1">
    <citation type="submission" date="2023-05" db="EMBL/GenBank/DDBJ databases">
        <authorList>
            <person name="Stuckert A."/>
        </authorList>
    </citation>
    <scope>NUCLEOTIDE SEQUENCE</scope>
</reference>
<dbReference type="PANTHER" id="PTHR46501:SF6">
    <property type="entry name" value="SI:CH73-95L15.5"/>
    <property type="match status" value="1"/>
</dbReference>
<evidence type="ECO:0000313" key="4">
    <source>
        <dbReference type="Proteomes" id="UP001162483"/>
    </source>
</evidence>
<dbReference type="EMBL" id="CATNWA010017008">
    <property type="protein sequence ID" value="CAI9597261.1"/>
    <property type="molecule type" value="Genomic_DNA"/>
</dbReference>
<dbReference type="InterPro" id="IPR052593">
    <property type="entry name" value="MT-associated_AKAP9-binding"/>
</dbReference>
<sequence>MEIGSPACRTQVSGFHRIRDTLKWLQTQLKASQDGGTLSNHQDYSSEQQDLVRELIRTLKFKEELLEDCLTLLLTLPVACDPNGDLIADFVEELRVREEQTKKEGEELAENKRQRDAESERLQEEMRAREEDIMRLTKVLRENQDTITALRDILGEKDFTIQHLEVALDSAIRSAESQDTLRLAALREKDALIAAVQGALSSSNQDVEALADSLLSQGLDDFGGSLPGLSAPNPLLSQLQEKGRLLSQAHTENQKQGVQHQRDIQDLLNALNECQTLLQEQLRHCKKRLQDAAQEKKMLKEALQAKEAELRSEKQRHNSDLCQAQANLLQLHDSAREQDQVTKKLLVDAHSRDQTIMRLQEKLILSGVMRDAL</sequence>
<evidence type="ECO:0000256" key="2">
    <source>
        <dbReference type="SAM" id="MobiDB-lite"/>
    </source>
</evidence>
<evidence type="ECO:0000256" key="1">
    <source>
        <dbReference type="SAM" id="Coils"/>
    </source>
</evidence>
<gene>
    <name evidence="3" type="ORF">SPARVUS_LOCUS12226052</name>
</gene>
<keyword evidence="1" id="KW-0175">Coiled coil</keyword>
<protein>
    <submittedName>
        <fullName evidence="3">Uncharacterized protein</fullName>
    </submittedName>
</protein>
<accession>A0ABN9FLS4</accession>
<proteinExistence type="predicted"/>
<name>A0ABN9FLS4_9NEOB</name>